<keyword evidence="3" id="KW-1185">Reference proteome</keyword>
<evidence type="ECO:0000313" key="2">
    <source>
        <dbReference type="EMBL" id="CUH85616.1"/>
    </source>
</evidence>
<dbReference type="SUPFAM" id="SSF69118">
    <property type="entry name" value="AhpD-like"/>
    <property type="match status" value="1"/>
</dbReference>
<proteinExistence type="predicted"/>
<accession>A0A0P1GSA3</accession>
<dbReference type="Proteomes" id="UP000051681">
    <property type="component" value="Unassembled WGS sequence"/>
</dbReference>
<dbReference type="PANTHER" id="PTHR33570">
    <property type="entry name" value="4-CARBOXYMUCONOLACTONE DECARBOXYLASE FAMILY PROTEIN"/>
    <property type="match status" value="1"/>
</dbReference>
<dbReference type="RefSeq" id="WP_058319683.1">
    <property type="nucleotide sequence ID" value="NZ_CYSF01000017.1"/>
</dbReference>
<dbReference type="Pfam" id="PF02627">
    <property type="entry name" value="CMD"/>
    <property type="match status" value="1"/>
</dbReference>
<dbReference type="AlphaFoldDB" id="A0A0P1GSA3"/>
<gene>
    <name evidence="2" type="ORF">TM5383_02850</name>
</gene>
<evidence type="ECO:0000313" key="3">
    <source>
        <dbReference type="Proteomes" id="UP000051681"/>
    </source>
</evidence>
<organism evidence="2 3">
    <name type="scientific">Thalassovita mediterranea</name>
    <dbReference type="NCBI Taxonomy" id="340021"/>
    <lineage>
        <taxon>Bacteria</taxon>
        <taxon>Pseudomonadati</taxon>
        <taxon>Pseudomonadota</taxon>
        <taxon>Alphaproteobacteria</taxon>
        <taxon>Rhodobacterales</taxon>
        <taxon>Roseobacteraceae</taxon>
        <taxon>Thalassovita</taxon>
    </lineage>
</organism>
<name>A0A0P1GSA3_9RHOB</name>
<reference evidence="2 3" key="1">
    <citation type="submission" date="2015-09" db="EMBL/GenBank/DDBJ databases">
        <authorList>
            <consortium name="Swine Surveillance"/>
        </authorList>
    </citation>
    <scope>NUCLEOTIDE SEQUENCE [LARGE SCALE GENOMIC DNA]</scope>
    <source>
        <strain evidence="2 3">CECT 8383</strain>
    </source>
</reference>
<sequence>MNDTPNNPFEMMMKQAQQMAKAMNPALENFSPQDAFKGYEALWPTMPKDFMEMIFGRGLSQSGLDAKTRLLLTLAGLTMQGAQNETGLRMTVRHALEAGASKDEIAETIAQMSMFAGIPAMTKAMECAREVMADKEDKET</sequence>
<dbReference type="InterPro" id="IPR052512">
    <property type="entry name" value="4CMD/NDH-1_regulator"/>
</dbReference>
<feature type="domain" description="Carboxymuconolactone decarboxylase-like" evidence="1">
    <location>
        <begin position="45"/>
        <end position="130"/>
    </location>
</feature>
<dbReference type="STRING" id="340021.TM5383_02850"/>
<dbReference type="InterPro" id="IPR029032">
    <property type="entry name" value="AhpD-like"/>
</dbReference>
<dbReference type="InterPro" id="IPR003779">
    <property type="entry name" value="CMD-like"/>
</dbReference>
<dbReference type="PANTHER" id="PTHR33570:SF2">
    <property type="entry name" value="CARBOXYMUCONOLACTONE DECARBOXYLASE-LIKE DOMAIN-CONTAINING PROTEIN"/>
    <property type="match status" value="1"/>
</dbReference>
<evidence type="ECO:0000259" key="1">
    <source>
        <dbReference type="Pfam" id="PF02627"/>
    </source>
</evidence>
<dbReference type="EMBL" id="CYSF01000017">
    <property type="protein sequence ID" value="CUH85616.1"/>
    <property type="molecule type" value="Genomic_DNA"/>
</dbReference>
<dbReference type="Gene3D" id="1.20.1290.10">
    <property type="entry name" value="AhpD-like"/>
    <property type="match status" value="1"/>
</dbReference>
<dbReference type="OrthoDB" id="9801400at2"/>
<dbReference type="GO" id="GO:0051920">
    <property type="term" value="F:peroxiredoxin activity"/>
    <property type="evidence" value="ECO:0007669"/>
    <property type="project" value="InterPro"/>
</dbReference>
<protein>
    <submittedName>
        <fullName evidence="2">4-carboxymuconolactone decarboxylase</fullName>
    </submittedName>
</protein>